<proteinExistence type="predicted"/>
<evidence type="ECO:0000256" key="4">
    <source>
        <dbReference type="ARBA" id="ARBA00022989"/>
    </source>
</evidence>
<keyword evidence="2" id="KW-1003">Cell membrane</keyword>
<evidence type="ECO:0000313" key="9">
    <source>
        <dbReference type="Proteomes" id="UP001321825"/>
    </source>
</evidence>
<evidence type="ECO:0000256" key="2">
    <source>
        <dbReference type="ARBA" id="ARBA00022475"/>
    </source>
</evidence>
<feature type="compositionally biased region" description="Polar residues" evidence="6">
    <location>
        <begin position="224"/>
        <end position="242"/>
    </location>
</feature>
<evidence type="ECO:0000256" key="5">
    <source>
        <dbReference type="ARBA" id="ARBA00023136"/>
    </source>
</evidence>
<evidence type="ECO:0000256" key="1">
    <source>
        <dbReference type="ARBA" id="ARBA00004651"/>
    </source>
</evidence>
<organism evidence="8 9">
    <name type="scientific">Methylomarinovum caldicuralii</name>
    <dbReference type="NCBI Taxonomy" id="438856"/>
    <lineage>
        <taxon>Bacteria</taxon>
        <taxon>Pseudomonadati</taxon>
        <taxon>Pseudomonadota</taxon>
        <taxon>Gammaproteobacteria</taxon>
        <taxon>Methylococcales</taxon>
        <taxon>Methylothermaceae</taxon>
        <taxon>Methylomarinovum</taxon>
    </lineage>
</organism>
<dbReference type="Proteomes" id="UP001321825">
    <property type="component" value="Chromosome"/>
</dbReference>
<dbReference type="InterPro" id="IPR020948">
    <property type="entry name" value="P_starv_induced_PsiE-like"/>
</dbReference>
<evidence type="ECO:0000256" key="6">
    <source>
        <dbReference type="SAM" id="MobiDB-lite"/>
    </source>
</evidence>
<feature type="region of interest" description="Disordered" evidence="6">
    <location>
        <begin position="163"/>
        <end position="248"/>
    </location>
</feature>
<feature type="transmembrane region" description="Helical" evidence="7">
    <location>
        <begin position="131"/>
        <end position="153"/>
    </location>
</feature>
<keyword evidence="4 7" id="KW-1133">Transmembrane helix</keyword>
<dbReference type="EMBL" id="AP024714">
    <property type="protein sequence ID" value="BCX82605.1"/>
    <property type="molecule type" value="Genomic_DNA"/>
</dbReference>
<dbReference type="GO" id="GO:0005886">
    <property type="term" value="C:plasma membrane"/>
    <property type="evidence" value="ECO:0007669"/>
    <property type="project" value="UniProtKB-SubCell"/>
</dbReference>
<evidence type="ECO:0000256" key="7">
    <source>
        <dbReference type="SAM" id="Phobius"/>
    </source>
</evidence>
<feature type="transmembrane region" description="Helical" evidence="7">
    <location>
        <begin position="34"/>
        <end position="55"/>
    </location>
</feature>
<name>A0AAU9C5S2_9GAMM</name>
<evidence type="ECO:0000256" key="3">
    <source>
        <dbReference type="ARBA" id="ARBA00022692"/>
    </source>
</evidence>
<feature type="compositionally biased region" description="Basic residues" evidence="6">
    <location>
        <begin position="166"/>
        <end position="176"/>
    </location>
</feature>
<keyword evidence="9" id="KW-1185">Reference proteome</keyword>
<comment type="subcellular location">
    <subcellularLocation>
        <location evidence="1">Cell membrane</location>
        <topology evidence="1">Multi-pass membrane protein</topology>
    </subcellularLocation>
</comment>
<accession>A0AAU9C5S2</accession>
<keyword evidence="5 7" id="KW-0472">Membrane</keyword>
<protein>
    <recommendedName>
        <fullName evidence="10">Diguanylate cyclase</fullName>
    </recommendedName>
</protein>
<reference evidence="9" key="1">
    <citation type="journal article" date="2024" name="Int. J. Syst. Evol. Microbiol.">
        <title>Methylomarinovum tepidoasis sp. nov., a moderately thermophilic methanotroph of the family Methylothermaceae isolated from a deep-sea hydrothermal field.</title>
        <authorList>
            <person name="Hirayama H."/>
            <person name="Takaki Y."/>
            <person name="Abe M."/>
            <person name="Miyazaki M."/>
            <person name="Uematsu K."/>
            <person name="Matsui Y."/>
            <person name="Takai K."/>
        </authorList>
    </citation>
    <scope>NUCLEOTIDE SEQUENCE [LARGE SCALE GENOMIC DNA]</scope>
    <source>
        <strain evidence="9">IT-9</strain>
    </source>
</reference>
<keyword evidence="3 7" id="KW-0812">Transmembrane</keyword>
<dbReference type="KEGG" id="mcau:MIT9_P2191"/>
<evidence type="ECO:0000313" key="8">
    <source>
        <dbReference type="EMBL" id="BCX82605.1"/>
    </source>
</evidence>
<feature type="compositionally biased region" description="Polar residues" evidence="6">
    <location>
        <begin position="184"/>
        <end position="193"/>
    </location>
</feature>
<evidence type="ECO:0008006" key="10">
    <source>
        <dbReference type="Google" id="ProtNLM"/>
    </source>
</evidence>
<feature type="compositionally biased region" description="Low complexity" evidence="6">
    <location>
        <begin position="196"/>
        <end position="210"/>
    </location>
</feature>
<dbReference type="AlphaFoldDB" id="A0AAU9C5S2"/>
<dbReference type="Pfam" id="PF06146">
    <property type="entry name" value="PsiE"/>
    <property type="match status" value="1"/>
</dbReference>
<sequence>MPKRPDKRSLSDFLFETRAEEWQALGFYARFEQVVAVTVTVIISVVIVFALLALIREVIAGLVFGGLEPLNQEALKRLFGMIMTVLIAMEFKHSIIKVAGRQESIIRVRTVVLIALMALARKFIILDAEKMSAATLAALSLALLALGIAYWLIREQDLRLAQRSSGKSRVRTRPRSRPFPGPRSAQSPETASRSKAAVGSSFFPGSASGPHKVSASASRPGLWPTTNTLRAVSGQDRNTASKSDTEAS</sequence>
<gene>
    <name evidence="8" type="ORF">MIT9_P2191</name>
</gene>